<dbReference type="eggNOG" id="COG5512">
    <property type="taxonomic scope" value="Bacteria"/>
</dbReference>
<evidence type="ECO:0000313" key="1">
    <source>
        <dbReference type="EMBL" id="KFF31798.1"/>
    </source>
</evidence>
<proteinExistence type="predicted"/>
<accession>A0A086BPD4</accession>
<dbReference type="Proteomes" id="UP000028730">
    <property type="component" value="Unassembled WGS sequence"/>
</dbReference>
<dbReference type="InterPro" id="IPR007922">
    <property type="entry name" value="DciA-like"/>
</dbReference>
<evidence type="ECO:0000313" key="2">
    <source>
        <dbReference type="Proteomes" id="UP000028730"/>
    </source>
</evidence>
<reference evidence="1 2" key="1">
    <citation type="journal article" date="2014" name="Appl. Environ. Microbiol.">
        <title>Genomic encyclopedia of type strains of the genus Bifidobacterium.</title>
        <authorList>
            <person name="Milani C."/>
            <person name="Lugli G.A."/>
            <person name="Duranti S."/>
            <person name="Turroni F."/>
            <person name="Bottacini F."/>
            <person name="Mangifesta M."/>
            <person name="Sanchez B."/>
            <person name="Viappiani A."/>
            <person name="Mancabelli L."/>
            <person name="Taminiau B."/>
            <person name="Delcenserie V."/>
            <person name="Barrangou R."/>
            <person name="Margolles A."/>
            <person name="van Sinderen D."/>
            <person name="Ventura M."/>
        </authorList>
    </citation>
    <scope>NUCLEOTIDE SEQUENCE [LARGE SCALE GENOMIC DNA]</scope>
    <source>
        <strain evidence="1 2">DSM 19703</strain>
    </source>
</reference>
<name>A0A086BPD4_9BIFI</name>
<dbReference type="STRING" id="1341695.BBOMB_1200"/>
<gene>
    <name evidence="1" type="ORF">BBOMB_1200</name>
</gene>
<sequence length="161" mass="18514">MMERPIDLALNLDARKLPSQVFERLTKRSILRRDRAQCEREAWENFGKPNRDPAQLGGTLDAIAVGRQWVPHLKVAQLRTHWDEVVGAGIAAHSYVDDFRDGVLTIHTESGAWATQLTYLIPALTQTIRERLEGLEVKEIKVTGPRTSRFAQRYRHRGYNR</sequence>
<protein>
    <recommendedName>
        <fullName evidence="3">Zn-ribbon-containing RNA-binding protein</fullName>
    </recommendedName>
</protein>
<dbReference type="AlphaFoldDB" id="A0A086BPD4"/>
<dbReference type="Pfam" id="PF05258">
    <property type="entry name" value="DciA"/>
    <property type="match status" value="1"/>
</dbReference>
<dbReference type="PANTHER" id="PTHR36456">
    <property type="entry name" value="UPF0232 PROTEIN SCO3875"/>
    <property type="match status" value="1"/>
</dbReference>
<evidence type="ECO:0008006" key="3">
    <source>
        <dbReference type="Google" id="ProtNLM"/>
    </source>
</evidence>
<dbReference type="PANTHER" id="PTHR36456:SF1">
    <property type="entry name" value="UPF0232 PROTEIN SCO3875"/>
    <property type="match status" value="1"/>
</dbReference>
<keyword evidence="2" id="KW-1185">Reference proteome</keyword>
<dbReference type="EMBL" id="ATLK01000001">
    <property type="protein sequence ID" value="KFF31798.1"/>
    <property type="molecule type" value="Genomic_DNA"/>
</dbReference>
<organism evidence="1 2">
    <name type="scientific">Bifidobacterium bombi DSM 19703</name>
    <dbReference type="NCBI Taxonomy" id="1341695"/>
    <lineage>
        <taxon>Bacteria</taxon>
        <taxon>Bacillati</taxon>
        <taxon>Actinomycetota</taxon>
        <taxon>Actinomycetes</taxon>
        <taxon>Bifidobacteriales</taxon>
        <taxon>Bifidobacteriaceae</taxon>
        <taxon>Bifidobacterium</taxon>
    </lineage>
</organism>
<comment type="caution">
    <text evidence="1">The sequence shown here is derived from an EMBL/GenBank/DDBJ whole genome shotgun (WGS) entry which is preliminary data.</text>
</comment>